<name>A0A0C4YPI4_9BURK</name>
<dbReference type="InterPro" id="IPR046582">
    <property type="entry name" value="DUF6630"/>
</dbReference>
<evidence type="ECO:0000313" key="2">
    <source>
        <dbReference type="EMBL" id="AJG24958.1"/>
    </source>
</evidence>
<evidence type="ECO:0000259" key="1">
    <source>
        <dbReference type="Pfam" id="PF20335"/>
    </source>
</evidence>
<dbReference type="Proteomes" id="UP000031843">
    <property type="component" value="Chromosome secondary"/>
</dbReference>
<dbReference type="KEGG" id="cbw:RR42_s3382"/>
<organism evidence="2 3">
    <name type="scientific">Cupriavidus basilensis</name>
    <dbReference type="NCBI Taxonomy" id="68895"/>
    <lineage>
        <taxon>Bacteria</taxon>
        <taxon>Pseudomonadati</taxon>
        <taxon>Pseudomonadota</taxon>
        <taxon>Betaproteobacteria</taxon>
        <taxon>Burkholderiales</taxon>
        <taxon>Burkholderiaceae</taxon>
        <taxon>Cupriavidus</taxon>
    </lineage>
</organism>
<protein>
    <recommendedName>
        <fullName evidence="1">DUF6630 domain-containing protein</fullName>
    </recommendedName>
</protein>
<proteinExistence type="predicted"/>
<dbReference type="OrthoDB" id="8969087at2"/>
<feature type="domain" description="DUF6630" evidence="1">
    <location>
        <begin position="12"/>
        <end position="164"/>
    </location>
</feature>
<dbReference type="RefSeq" id="WP_043357340.1">
    <property type="nucleotide sequence ID" value="NZ_CP010537.1"/>
</dbReference>
<reference evidence="2 3" key="1">
    <citation type="journal article" date="2015" name="Genome Announc.">
        <title>Complete Genome Sequence of Cupriavidus basilensis 4G11, Isolated from the Oak Ridge Field Research Center Site.</title>
        <authorList>
            <person name="Ray J."/>
            <person name="Waters R.J."/>
            <person name="Skerker J.M."/>
            <person name="Kuehl J.V."/>
            <person name="Price M.N."/>
            <person name="Huang J."/>
            <person name="Chakraborty R."/>
            <person name="Arkin A.P."/>
            <person name="Deutschbauer A."/>
        </authorList>
    </citation>
    <scope>NUCLEOTIDE SEQUENCE [LARGE SCALE GENOMIC DNA]</scope>
    <source>
        <strain evidence="2">4G11</strain>
    </source>
</reference>
<dbReference type="AlphaFoldDB" id="A0A0C4YPI4"/>
<sequence length="169" mass="19336">MSDELSNEVREALWRLIELINFDDAAMVEKHQMLFDEALANSDDADAVEGQELLWILKDVIDWEAGFYVDWKDAASFISCMDELCARLDIELDWGVEDPQDEEFLEKASVPELMELAHEQLRLAGITLWNWNTDGDAYAGWIARGEDDEEMTTVAETLGLEIRTGDQPY</sequence>
<keyword evidence="3" id="KW-1185">Reference proteome</keyword>
<dbReference type="Pfam" id="PF20335">
    <property type="entry name" value="DUF6630"/>
    <property type="match status" value="1"/>
</dbReference>
<dbReference type="EMBL" id="CP010537">
    <property type="protein sequence ID" value="AJG24958.1"/>
    <property type="molecule type" value="Genomic_DNA"/>
</dbReference>
<evidence type="ECO:0000313" key="3">
    <source>
        <dbReference type="Proteomes" id="UP000031843"/>
    </source>
</evidence>
<gene>
    <name evidence="2" type="ORF">RR42_s3382</name>
</gene>
<accession>A0A0C4YPI4</accession>